<proteinExistence type="predicted"/>
<reference evidence="1 2" key="1">
    <citation type="submission" date="2019-08" db="EMBL/GenBank/DDBJ databases">
        <title>Genome of Luteibaculum oceani JCM 18817.</title>
        <authorList>
            <person name="Bowman J.P."/>
        </authorList>
    </citation>
    <scope>NUCLEOTIDE SEQUENCE [LARGE SCALE GENOMIC DNA]</scope>
    <source>
        <strain evidence="1 2">JCM 18817</strain>
    </source>
</reference>
<name>A0A5C6V5C8_9FLAO</name>
<dbReference type="EMBL" id="VORB01000005">
    <property type="protein sequence ID" value="TXC78815.1"/>
    <property type="molecule type" value="Genomic_DNA"/>
</dbReference>
<dbReference type="Gene3D" id="2.102.10.10">
    <property type="entry name" value="Rieske [2Fe-2S] iron-sulphur domain"/>
    <property type="match status" value="1"/>
</dbReference>
<comment type="caution">
    <text evidence="1">The sequence shown here is derived from an EMBL/GenBank/DDBJ whole genome shotgun (WGS) entry which is preliminary data.</text>
</comment>
<protein>
    <recommendedName>
        <fullName evidence="3">Rieske domain-containing protein</fullName>
    </recommendedName>
</protein>
<evidence type="ECO:0008006" key="3">
    <source>
        <dbReference type="Google" id="ProtNLM"/>
    </source>
</evidence>
<dbReference type="OrthoDB" id="1201186at2"/>
<dbReference type="SUPFAM" id="SSF50022">
    <property type="entry name" value="ISP domain"/>
    <property type="match status" value="1"/>
</dbReference>
<gene>
    <name evidence="1" type="ORF">FRX97_06280</name>
</gene>
<dbReference type="RefSeq" id="WP_147014339.1">
    <property type="nucleotide sequence ID" value="NZ_VORB01000005.1"/>
</dbReference>
<evidence type="ECO:0000313" key="1">
    <source>
        <dbReference type="EMBL" id="TXC78815.1"/>
    </source>
</evidence>
<dbReference type="GO" id="GO:0051537">
    <property type="term" value="F:2 iron, 2 sulfur cluster binding"/>
    <property type="evidence" value="ECO:0007669"/>
    <property type="project" value="InterPro"/>
</dbReference>
<evidence type="ECO:0000313" key="2">
    <source>
        <dbReference type="Proteomes" id="UP000321168"/>
    </source>
</evidence>
<keyword evidence="2" id="KW-1185">Reference proteome</keyword>
<dbReference type="PROSITE" id="PS51257">
    <property type="entry name" value="PROKAR_LIPOPROTEIN"/>
    <property type="match status" value="1"/>
</dbReference>
<dbReference type="AlphaFoldDB" id="A0A5C6V5C8"/>
<accession>A0A5C6V5C8</accession>
<sequence length="142" mass="15809">MKNSSFLTIYSSILLFLFLLACKKEENNFIPVPAVDFTVNINNPQYINLKSTGGWVYVSGGSKGIILYRSSEENINAFDRHATYQPDNNCRVMVDSSDIAAIDTCSNSRYLLSSGNPISGPATLPLYQYETTFNGDVLRVFN</sequence>
<dbReference type="Proteomes" id="UP000321168">
    <property type="component" value="Unassembled WGS sequence"/>
</dbReference>
<organism evidence="1 2">
    <name type="scientific">Luteibaculum oceani</name>
    <dbReference type="NCBI Taxonomy" id="1294296"/>
    <lineage>
        <taxon>Bacteria</taxon>
        <taxon>Pseudomonadati</taxon>
        <taxon>Bacteroidota</taxon>
        <taxon>Flavobacteriia</taxon>
        <taxon>Flavobacteriales</taxon>
        <taxon>Luteibaculaceae</taxon>
        <taxon>Luteibaculum</taxon>
    </lineage>
</organism>
<dbReference type="InterPro" id="IPR036922">
    <property type="entry name" value="Rieske_2Fe-2S_sf"/>
</dbReference>